<name>A0ABP0PRS6_9DINO</name>
<dbReference type="Proteomes" id="UP001642484">
    <property type="component" value="Unassembled WGS sequence"/>
</dbReference>
<accession>A0ABP0PRS6</accession>
<dbReference type="EMBL" id="CAXAMN010023539">
    <property type="protein sequence ID" value="CAK9078288.1"/>
    <property type="molecule type" value="Genomic_DNA"/>
</dbReference>
<comment type="caution">
    <text evidence="1">The sequence shown here is derived from an EMBL/GenBank/DDBJ whole genome shotgun (WGS) entry which is preliminary data.</text>
</comment>
<evidence type="ECO:0000313" key="1">
    <source>
        <dbReference type="EMBL" id="CAK9078288.1"/>
    </source>
</evidence>
<organism evidence="1 2">
    <name type="scientific">Durusdinium trenchii</name>
    <dbReference type="NCBI Taxonomy" id="1381693"/>
    <lineage>
        <taxon>Eukaryota</taxon>
        <taxon>Sar</taxon>
        <taxon>Alveolata</taxon>
        <taxon>Dinophyceae</taxon>
        <taxon>Suessiales</taxon>
        <taxon>Symbiodiniaceae</taxon>
        <taxon>Durusdinium</taxon>
    </lineage>
</organism>
<sequence>MTFYGFLLDSGRWSCSARLLVGSSQTAGGFVSCHEPLAMERPNRLRSRGSSRSLWRLPARASRLAVLVLGALLLLSCRHWAFVPAPSSREPPPPDVLKTAATGAAAVAGGMAMASAALAQEGVSLGLSEQDLTPETFRPVCPASDGLYGFGKAAADGLLGSEGAEYRPLAIEALLRVRLEVCVLESFVYEAVVPFVQRKGLGWILPFHETIDTVIAGTVFAVAVNFILFGTTKILSVLGIYHDFLIGAPLRLIGFAILPERKPKDTPLIQINWPGTKSQEQIEEEDKEPPEPPAAPLAIFGGICKGYGIFAEILKDFLEGVDTFAGRYLAFFSILYIAFKWAHFRLFNDFPPF</sequence>
<reference evidence="1 2" key="1">
    <citation type="submission" date="2024-02" db="EMBL/GenBank/DDBJ databases">
        <authorList>
            <person name="Chen Y."/>
            <person name="Shah S."/>
            <person name="Dougan E. K."/>
            <person name="Thang M."/>
            <person name="Chan C."/>
        </authorList>
    </citation>
    <scope>NUCLEOTIDE SEQUENCE [LARGE SCALE GENOMIC DNA]</scope>
</reference>
<protein>
    <submittedName>
        <fullName evidence="1">Uncharacterized protein</fullName>
    </submittedName>
</protein>
<evidence type="ECO:0000313" key="2">
    <source>
        <dbReference type="Proteomes" id="UP001642484"/>
    </source>
</evidence>
<keyword evidence="2" id="KW-1185">Reference proteome</keyword>
<proteinExistence type="predicted"/>
<gene>
    <name evidence="1" type="ORF">CCMP2556_LOCUS38582</name>
</gene>